<name>A0A7C8NCG8_9PEZI</name>
<dbReference type="AlphaFoldDB" id="A0A7C8NCG8"/>
<dbReference type="PANTHER" id="PTHR30344:SF1">
    <property type="entry name" value="6-PHOSPHOGLUCONOLACTONASE"/>
    <property type="match status" value="1"/>
</dbReference>
<keyword evidence="2" id="KW-0732">Signal</keyword>
<dbReference type="InterPro" id="IPR019405">
    <property type="entry name" value="Lactonase_7-beta_prop"/>
</dbReference>
<feature type="signal peptide" evidence="2">
    <location>
        <begin position="1"/>
        <end position="18"/>
    </location>
</feature>
<organism evidence="3 4">
    <name type="scientific">Xylaria multiplex</name>
    <dbReference type="NCBI Taxonomy" id="323545"/>
    <lineage>
        <taxon>Eukaryota</taxon>
        <taxon>Fungi</taxon>
        <taxon>Dikarya</taxon>
        <taxon>Ascomycota</taxon>
        <taxon>Pezizomycotina</taxon>
        <taxon>Sordariomycetes</taxon>
        <taxon>Xylariomycetidae</taxon>
        <taxon>Xylariales</taxon>
        <taxon>Xylariaceae</taxon>
        <taxon>Xylaria</taxon>
    </lineage>
</organism>
<evidence type="ECO:0000313" key="4">
    <source>
        <dbReference type="Proteomes" id="UP000481858"/>
    </source>
</evidence>
<sequence length="389" mass="41285">MLLPSLITVLSLGSMATAVPTTRARAAASHKLLVGGPAQIFTANFDGSSFDVTVANTTAGTGPSWMRYKDTTKTVYAVDENGSNLNQFKFADESRQSLTYAASVEGSAGVVFLEFNQDKTRMVGASYGTGTIDVWDVSMDGPPKLIKKVTVEGPVNPKQGTHRAHQARLDPSGRFMIVPDLGGDQLVVLDTKDDKYEIVNTVSLFADAGPRHGEFIKADDKTFYTVVGETSNKVMFYQVDYSDDKLGLKEISTQSTYGPDLGPANATSAAAGAIAVASNKHVYISNRFSGNETDSIAHFVFDAAGPSLNFASSTSSRGISPRAISLSNDETSNYLFVANQGGDNGLVAFMRCPSSGKLTAEPVAVKVNSELNPPGPQIPNAGPQFVQEI</sequence>
<dbReference type="SUPFAM" id="SSF75011">
    <property type="entry name" value="3-carboxy-cis,cis-mucoante lactonizing enzyme"/>
    <property type="match status" value="1"/>
</dbReference>
<gene>
    <name evidence="3" type="ORF">GQX73_g1411</name>
</gene>
<dbReference type="InterPro" id="IPR015943">
    <property type="entry name" value="WD40/YVTN_repeat-like_dom_sf"/>
</dbReference>
<dbReference type="InterPro" id="IPR050282">
    <property type="entry name" value="Cycloisomerase_2"/>
</dbReference>
<dbReference type="InParanoid" id="A0A7C8NCG8"/>
<evidence type="ECO:0000256" key="1">
    <source>
        <dbReference type="ARBA" id="ARBA00005564"/>
    </source>
</evidence>
<feature type="chain" id="PRO_5028926388" description="6-phosphogluconolactonase" evidence="2">
    <location>
        <begin position="19"/>
        <end position="389"/>
    </location>
</feature>
<reference evidence="3 4" key="1">
    <citation type="submission" date="2019-12" db="EMBL/GenBank/DDBJ databases">
        <title>Draft genome sequence of the ascomycete Xylaria multiplex DSM 110363.</title>
        <authorList>
            <person name="Buettner E."/>
            <person name="Kellner H."/>
        </authorList>
    </citation>
    <scope>NUCLEOTIDE SEQUENCE [LARGE SCALE GENOMIC DNA]</scope>
    <source>
        <strain evidence="3 4">DSM 110363</strain>
    </source>
</reference>
<evidence type="ECO:0000313" key="3">
    <source>
        <dbReference type="EMBL" id="KAF2972117.1"/>
    </source>
</evidence>
<accession>A0A7C8NCG8</accession>
<proteinExistence type="inferred from homology"/>
<dbReference type="Proteomes" id="UP000481858">
    <property type="component" value="Unassembled WGS sequence"/>
</dbReference>
<keyword evidence="4" id="KW-1185">Reference proteome</keyword>
<dbReference type="GO" id="GO:0017057">
    <property type="term" value="F:6-phosphogluconolactonase activity"/>
    <property type="evidence" value="ECO:0007669"/>
    <property type="project" value="TreeGrafter"/>
</dbReference>
<dbReference type="Pfam" id="PF10282">
    <property type="entry name" value="Lactonase"/>
    <property type="match status" value="1"/>
</dbReference>
<dbReference type="EMBL" id="WUBL01000008">
    <property type="protein sequence ID" value="KAF2972117.1"/>
    <property type="molecule type" value="Genomic_DNA"/>
</dbReference>
<dbReference type="OrthoDB" id="9972196at2759"/>
<evidence type="ECO:0000256" key="2">
    <source>
        <dbReference type="SAM" id="SignalP"/>
    </source>
</evidence>
<comment type="caution">
    <text evidence="3">The sequence shown here is derived from an EMBL/GenBank/DDBJ whole genome shotgun (WGS) entry which is preliminary data.</text>
</comment>
<comment type="similarity">
    <text evidence="1">Belongs to the cycloisomerase 2 family.</text>
</comment>
<protein>
    <recommendedName>
        <fullName evidence="5">6-phosphogluconolactonase</fullName>
    </recommendedName>
</protein>
<dbReference type="PANTHER" id="PTHR30344">
    <property type="entry name" value="6-PHOSPHOGLUCONOLACTONASE-RELATED"/>
    <property type="match status" value="1"/>
</dbReference>
<evidence type="ECO:0008006" key="5">
    <source>
        <dbReference type="Google" id="ProtNLM"/>
    </source>
</evidence>
<dbReference type="Gene3D" id="2.130.10.10">
    <property type="entry name" value="YVTN repeat-like/Quinoprotein amine dehydrogenase"/>
    <property type="match status" value="1"/>
</dbReference>